<dbReference type="EMBL" id="CAJJDN010000179">
    <property type="protein sequence ID" value="CAD8127748.1"/>
    <property type="molecule type" value="Genomic_DNA"/>
</dbReference>
<dbReference type="Proteomes" id="UP000692954">
    <property type="component" value="Unassembled WGS sequence"/>
</dbReference>
<evidence type="ECO:0000313" key="2">
    <source>
        <dbReference type="Proteomes" id="UP000692954"/>
    </source>
</evidence>
<reference evidence="1" key="1">
    <citation type="submission" date="2021-01" db="EMBL/GenBank/DDBJ databases">
        <authorList>
            <consortium name="Genoscope - CEA"/>
            <person name="William W."/>
        </authorList>
    </citation>
    <scope>NUCLEOTIDE SEQUENCE</scope>
</reference>
<organism evidence="1 2">
    <name type="scientific">Paramecium sonneborni</name>
    <dbReference type="NCBI Taxonomy" id="65129"/>
    <lineage>
        <taxon>Eukaryota</taxon>
        <taxon>Sar</taxon>
        <taxon>Alveolata</taxon>
        <taxon>Ciliophora</taxon>
        <taxon>Intramacronucleata</taxon>
        <taxon>Oligohymenophorea</taxon>
        <taxon>Peniculida</taxon>
        <taxon>Parameciidae</taxon>
        <taxon>Paramecium</taxon>
    </lineage>
</organism>
<dbReference type="AlphaFoldDB" id="A0A8S1RI11"/>
<evidence type="ECO:0000313" key="1">
    <source>
        <dbReference type="EMBL" id="CAD8127748.1"/>
    </source>
</evidence>
<comment type="caution">
    <text evidence="1">The sequence shown here is derived from an EMBL/GenBank/DDBJ whole genome shotgun (WGS) entry which is preliminary data.</text>
</comment>
<gene>
    <name evidence="1" type="ORF">PSON_ATCC_30995.1.T1790074</name>
</gene>
<proteinExistence type="predicted"/>
<sequence>MVNQVQESFLSVQSLLNRLIHVYLINIFHYDKYKNYKKIKEEKQMYTIQRLPNIDKKFQ</sequence>
<keyword evidence="2" id="KW-1185">Reference proteome</keyword>
<name>A0A8S1RI11_9CILI</name>
<accession>A0A8S1RI11</accession>
<protein>
    <submittedName>
        <fullName evidence="1">Uncharacterized protein</fullName>
    </submittedName>
</protein>